<name>J9GV01_9ZZZZ</name>
<dbReference type="InterPro" id="IPR007833">
    <property type="entry name" value="Capsule_polysaccharide_synth"/>
</dbReference>
<protein>
    <submittedName>
        <fullName evidence="1">Capsule polysaccharide biosynthesis protein</fullName>
    </submittedName>
</protein>
<evidence type="ECO:0000313" key="1">
    <source>
        <dbReference type="EMBL" id="EJX06678.1"/>
    </source>
</evidence>
<dbReference type="GO" id="GO:0015774">
    <property type="term" value="P:polysaccharide transport"/>
    <property type="evidence" value="ECO:0007669"/>
    <property type="project" value="InterPro"/>
</dbReference>
<dbReference type="GO" id="GO:0000271">
    <property type="term" value="P:polysaccharide biosynthetic process"/>
    <property type="evidence" value="ECO:0007669"/>
    <property type="project" value="InterPro"/>
</dbReference>
<organism evidence="1">
    <name type="scientific">gut metagenome</name>
    <dbReference type="NCBI Taxonomy" id="749906"/>
    <lineage>
        <taxon>unclassified sequences</taxon>
        <taxon>metagenomes</taxon>
        <taxon>organismal metagenomes</taxon>
    </lineage>
</organism>
<reference evidence="1" key="1">
    <citation type="journal article" date="2012" name="PLoS ONE">
        <title>Gene sets for utilization of primary and secondary nutrition supplies in the distal gut of endangered iberian lynx.</title>
        <authorList>
            <person name="Alcaide M."/>
            <person name="Messina E."/>
            <person name="Richter M."/>
            <person name="Bargiela R."/>
            <person name="Peplies J."/>
            <person name="Huws S.A."/>
            <person name="Newbold C.J."/>
            <person name="Golyshin P.N."/>
            <person name="Simon M.A."/>
            <person name="Lopez G."/>
            <person name="Yakimov M.M."/>
            <person name="Ferrer M."/>
        </authorList>
    </citation>
    <scope>NUCLEOTIDE SEQUENCE</scope>
</reference>
<dbReference type="AlphaFoldDB" id="J9GV01"/>
<sequence>MKAILHHTGNVCFWLKFRHYRTHRPTNIFFELLGILPRYWSRHARHERSMEALKVFRQSDAPYFFYPLQLVSDSQVQLYSPYVRVQEAIADILTSFAAHAHTTTRLLIKNHPLDNGLIDYGAFIKGFTEELGIADRVTYVEDGSTEEMIAGARGVVLINSTVGLMALDQNKPVYCLGRSVYNIEGLTQSMPTTPLDLFWRAPKKPNQALYRAFKSRFKCARLDSREFFILGTVLPQRSGIR</sequence>
<gene>
    <name evidence="1" type="ORF">EVA_05212</name>
</gene>
<dbReference type="Pfam" id="PF05159">
    <property type="entry name" value="Capsule_synth"/>
    <property type="match status" value="1"/>
</dbReference>
<comment type="caution">
    <text evidence="1">The sequence shown here is derived from an EMBL/GenBank/DDBJ whole genome shotgun (WGS) entry which is preliminary data.</text>
</comment>
<accession>J9GV01</accession>
<proteinExistence type="predicted"/>
<dbReference type="EMBL" id="AMCI01001092">
    <property type="protein sequence ID" value="EJX06678.1"/>
    <property type="molecule type" value="Genomic_DNA"/>
</dbReference>